<evidence type="ECO:0000313" key="2">
    <source>
        <dbReference type="Proteomes" id="UP001583177"/>
    </source>
</evidence>
<gene>
    <name evidence="1" type="ORF">Daus18300_000914</name>
</gene>
<evidence type="ECO:0000313" key="1">
    <source>
        <dbReference type="EMBL" id="KAL1881861.1"/>
    </source>
</evidence>
<dbReference type="Proteomes" id="UP001583177">
    <property type="component" value="Unassembled WGS sequence"/>
</dbReference>
<comment type="caution">
    <text evidence="1">The sequence shown here is derived from an EMBL/GenBank/DDBJ whole genome shotgun (WGS) entry which is preliminary data.</text>
</comment>
<organism evidence="1 2">
    <name type="scientific">Diaporthe australafricana</name>
    <dbReference type="NCBI Taxonomy" id="127596"/>
    <lineage>
        <taxon>Eukaryota</taxon>
        <taxon>Fungi</taxon>
        <taxon>Dikarya</taxon>
        <taxon>Ascomycota</taxon>
        <taxon>Pezizomycotina</taxon>
        <taxon>Sordariomycetes</taxon>
        <taxon>Sordariomycetidae</taxon>
        <taxon>Diaporthales</taxon>
        <taxon>Diaporthaceae</taxon>
        <taxon>Diaporthe</taxon>
    </lineage>
</organism>
<protein>
    <submittedName>
        <fullName evidence="1">Uncharacterized protein</fullName>
    </submittedName>
</protein>
<accession>A0ABR3Y1V3</accession>
<name>A0ABR3Y1V3_9PEZI</name>
<dbReference type="EMBL" id="JAWRVE010000005">
    <property type="protein sequence ID" value="KAL1881861.1"/>
    <property type="molecule type" value="Genomic_DNA"/>
</dbReference>
<keyword evidence="2" id="KW-1185">Reference proteome</keyword>
<sequence>MAAQQDFQVTSGGKGLAFFPEIVFGPKHAKQRPPQNEALAPAFHGDPVYAWLLHTFDSSEHDSVRLKLFRAFFTQCALNNGMFIEVGGFGACGLLMPPGATAENPWTLLQAGLLPALWNIGVGTFKVLLSSFLESTR</sequence>
<proteinExistence type="predicted"/>
<reference evidence="1 2" key="1">
    <citation type="journal article" date="2024" name="IMA Fungus">
        <title>IMA Genome - F19 : A genome assembly and annotation guide to empower mycologists, including annotated draft genome sequences of Ceratocystis pirilliformis, Diaporthe australafricana, Fusarium ophioides, Paecilomyces lecythidis, and Sporothrix stenoceras.</title>
        <authorList>
            <person name="Aylward J."/>
            <person name="Wilson A.M."/>
            <person name="Visagie C.M."/>
            <person name="Spraker J."/>
            <person name="Barnes I."/>
            <person name="Buitendag C."/>
            <person name="Ceriani C."/>
            <person name="Del Mar Angel L."/>
            <person name="du Plessis D."/>
            <person name="Fuchs T."/>
            <person name="Gasser K."/>
            <person name="Kramer D."/>
            <person name="Li W."/>
            <person name="Munsamy K."/>
            <person name="Piso A."/>
            <person name="Price J.L."/>
            <person name="Sonnekus B."/>
            <person name="Thomas C."/>
            <person name="van der Nest A."/>
            <person name="van Dijk A."/>
            <person name="van Heerden A."/>
            <person name="van Vuuren N."/>
            <person name="Yilmaz N."/>
            <person name="Duong T.A."/>
            <person name="van der Merwe N.A."/>
            <person name="Wingfield M.J."/>
            <person name="Wingfield B.D."/>
        </authorList>
    </citation>
    <scope>NUCLEOTIDE SEQUENCE [LARGE SCALE GENOMIC DNA]</scope>
    <source>
        <strain evidence="1 2">CMW 18300</strain>
    </source>
</reference>